<name>F2E4E9_HORVV</name>
<protein>
    <submittedName>
        <fullName evidence="1">Predicted protein</fullName>
    </submittedName>
</protein>
<dbReference type="AlphaFoldDB" id="F2E4E9"/>
<evidence type="ECO:0000313" key="1">
    <source>
        <dbReference type="EMBL" id="BAK02221.1"/>
    </source>
</evidence>
<accession>F2E4E9</accession>
<organism evidence="1">
    <name type="scientific">Hordeum vulgare subsp. vulgare</name>
    <name type="common">Domesticated barley</name>
    <dbReference type="NCBI Taxonomy" id="112509"/>
    <lineage>
        <taxon>Eukaryota</taxon>
        <taxon>Viridiplantae</taxon>
        <taxon>Streptophyta</taxon>
        <taxon>Embryophyta</taxon>
        <taxon>Tracheophyta</taxon>
        <taxon>Spermatophyta</taxon>
        <taxon>Magnoliopsida</taxon>
        <taxon>Liliopsida</taxon>
        <taxon>Poales</taxon>
        <taxon>Poaceae</taxon>
        <taxon>BOP clade</taxon>
        <taxon>Pooideae</taxon>
        <taxon>Triticodae</taxon>
        <taxon>Triticeae</taxon>
        <taxon>Hordeinae</taxon>
        <taxon>Hordeum</taxon>
    </lineage>
</organism>
<dbReference type="EMBL" id="AK371023">
    <property type="protein sequence ID" value="BAK02221.1"/>
    <property type="molecule type" value="mRNA"/>
</dbReference>
<reference evidence="1" key="1">
    <citation type="journal article" date="2011" name="Plant Physiol.">
        <title>Comprehensive sequence analysis of 24,783 barley full-length cDNAs derived from 12 clone libraries.</title>
        <authorList>
            <person name="Matsumoto T."/>
            <person name="Tanaka T."/>
            <person name="Sakai H."/>
            <person name="Amano N."/>
            <person name="Kanamori H."/>
            <person name="Kurita K."/>
            <person name="Kikuta A."/>
            <person name="Kamiya K."/>
            <person name="Yamamoto M."/>
            <person name="Ikawa H."/>
            <person name="Fujii N."/>
            <person name="Hori K."/>
            <person name="Itoh T."/>
            <person name="Sato K."/>
        </authorList>
    </citation>
    <scope>NUCLEOTIDE SEQUENCE</scope>
    <source>
        <tissue evidence="1">Shoot and root</tissue>
    </source>
</reference>
<proteinExistence type="evidence at transcript level"/>
<sequence length="104" mass="12482">MQQEDKENEWIDHFQQEGNHYQQEFFCSIQGCHCQGRHPHHLKRCSTIDEVSEPTNTMSVEPHLFSSQPNDEREQVFSLWNHQFSDCIAYHTRSKERLPPDPHY</sequence>